<dbReference type="Gene3D" id="3.40.50.150">
    <property type="entry name" value="Vaccinia Virus protein VP39"/>
    <property type="match status" value="1"/>
</dbReference>
<keyword evidence="2" id="KW-1185">Reference proteome</keyword>
<dbReference type="GO" id="GO:0008168">
    <property type="term" value="F:methyltransferase activity"/>
    <property type="evidence" value="ECO:0007669"/>
    <property type="project" value="UniProtKB-KW"/>
</dbReference>
<dbReference type="RefSeq" id="WP_208981172.1">
    <property type="nucleotide sequence ID" value="NZ_CXWD01000004.1"/>
</dbReference>
<dbReference type="STRING" id="388408.LAX5112_00969"/>
<dbReference type="CDD" id="cd02440">
    <property type="entry name" value="AdoMet_MTases"/>
    <property type="match status" value="1"/>
</dbReference>
<dbReference type="EC" id="2.1.1.-" evidence="1"/>
<name>A0A0M6ZUH0_9HYPH</name>
<dbReference type="PANTHER" id="PTHR43861">
    <property type="entry name" value="TRANS-ACONITATE 2-METHYLTRANSFERASE-RELATED"/>
    <property type="match status" value="1"/>
</dbReference>
<organism evidence="1 2">
    <name type="scientific">Roseibium alexandrii</name>
    <dbReference type="NCBI Taxonomy" id="388408"/>
    <lineage>
        <taxon>Bacteria</taxon>
        <taxon>Pseudomonadati</taxon>
        <taxon>Pseudomonadota</taxon>
        <taxon>Alphaproteobacteria</taxon>
        <taxon>Hyphomicrobiales</taxon>
        <taxon>Stappiaceae</taxon>
        <taxon>Roseibium</taxon>
    </lineage>
</organism>
<protein>
    <submittedName>
        <fullName evidence="1">Putative S-adenosylmethionine-dependent methyltransferase/MSMEI_2290</fullName>
        <ecNumber evidence="1">2.1.1.-</ecNumber>
    </submittedName>
</protein>
<keyword evidence="1" id="KW-0489">Methyltransferase</keyword>
<evidence type="ECO:0000313" key="1">
    <source>
        <dbReference type="EMBL" id="CTQ66439.1"/>
    </source>
</evidence>
<accession>A0A0M6ZUH0</accession>
<dbReference type="InterPro" id="IPR029063">
    <property type="entry name" value="SAM-dependent_MTases_sf"/>
</dbReference>
<reference evidence="2" key="1">
    <citation type="submission" date="2015-07" db="EMBL/GenBank/DDBJ databases">
        <authorList>
            <person name="Rodrigo-Torres Lidia"/>
            <person name="Arahal R.David."/>
        </authorList>
    </citation>
    <scope>NUCLEOTIDE SEQUENCE [LARGE SCALE GENOMIC DNA]</scope>
    <source>
        <strain evidence="2">CECT 5112</strain>
    </source>
</reference>
<sequence length="292" mass="32158">MTSIYDTLAELGVASKETQEVFATRTRDREDVIVYRDQLSGVIYIDGFYGGDEVYQEGDYRQSNEALIGKRDYEVTVDASRRVEAYRPFVTGKHIVEFGCGDGAFLHSVCNEAQSCCGVELQEDYVTALNAGGILCHKSLSALPDSSMDSALSFHVLEHLPEPAPILQELFRVLKPGGVMVAEVPHAGDVLLNQLNCDEFKAFTLWSQHLVLHTRDSLKRLLAASGFAEIVIEGVQRYPLSNHLGWLSKGRPGGHKSTLAAIDTSDLRISYEAALNRIDATDTLVAIVRKPV</sequence>
<dbReference type="Pfam" id="PF13489">
    <property type="entry name" value="Methyltransf_23"/>
    <property type="match status" value="1"/>
</dbReference>
<dbReference type="Proteomes" id="UP000053235">
    <property type="component" value="Unassembled WGS sequence"/>
</dbReference>
<evidence type="ECO:0000313" key="2">
    <source>
        <dbReference type="Proteomes" id="UP000053235"/>
    </source>
</evidence>
<gene>
    <name evidence="1" type="ORF">LAX5112_00969</name>
</gene>
<dbReference type="GO" id="GO:0032259">
    <property type="term" value="P:methylation"/>
    <property type="evidence" value="ECO:0007669"/>
    <property type="project" value="UniProtKB-KW"/>
</dbReference>
<dbReference type="AlphaFoldDB" id="A0A0M6ZUH0"/>
<proteinExistence type="predicted"/>
<dbReference type="EMBL" id="CXWD01000004">
    <property type="protein sequence ID" value="CTQ66439.1"/>
    <property type="molecule type" value="Genomic_DNA"/>
</dbReference>
<dbReference type="SUPFAM" id="SSF53335">
    <property type="entry name" value="S-adenosyl-L-methionine-dependent methyltransferases"/>
    <property type="match status" value="1"/>
</dbReference>
<keyword evidence="1" id="KW-0808">Transferase</keyword>